<evidence type="ECO:0000256" key="1">
    <source>
        <dbReference type="SAM" id="MobiDB-lite"/>
    </source>
</evidence>
<accession>A0AAU7B3E1</accession>
<evidence type="ECO:0000313" key="2">
    <source>
        <dbReference type="EMBL" id="XAY08386.1"/>
    </source>
</evidence>
<dbReference type="AlphaFoldDB" id="A0AAU7B3E1"/>
<organism evidence="2">
    <name type="scientific">Paraconexibacter sp. AEG42_29</name>
    <dbReference type="NCBI Taxonomy" id="2997339"/>
    <lineage>
        <taxon>Bacteria</taxon>
        <taxon>Bacillati</taxon>
        <taxon>Actinomycetota</taxon>
        <taxon>Thermoleophilia</taxon>
        <taxon>Solirubrobacterales</taxon>
        <taxon>Paraconexibacteraceae</taxon>
        <taxon>Paraconexibacter</taxon>
    </lineage>
</organism>
<dbReference type="RefSeq" id="WP_354699568.1">
    <property type="nucleotide sequence ID" value="NZ_CP114014.1"/>
</dbReference>
<gene>
    <name evidence="2" type="ORF">DSM112329_05286</name>
</gene>
<protein>
    <recommendedName>
        <fullName evidence="3">Antitoxin</fullName>
    </recommendedName>
</protein>
<feature type="region of interest" description="Disordered" evidence="1">
    <location>
        <begin position="1"/>
        <end position="22"/>
    </location>
</feature>
<dbReference type="EMBL" id="CP114014">
    <property type="protein sequence ID" value="XAY08386.1"/>
    <property type="molecule type" value="Genomic_DNA"/>
</dbReference>
<name>A0AAU7B3E1_9ACTN</name>
<evidence type="ECO:0008006" key="3">
    <source>
        <dbReference type="Google" id="ProtNLM"/>
    </source>
</evidence>
<feature type="region of interest" description="Disordered" evidence="1">
    <location>
        <begin position="38"/>
        <end position="67"/>
    </location>
</feature>
<dbReference type="KEGG" id="parq:DSM112329_05286"/>
<reference evidence="2" key="1">
    <citation type="submission" date="2022-12" db="EMBL/GenBank/DDBJ databases">
        <title>Paraconexibacter alkalitolerans sp. nov. and Baekduia alba sp. nov., isolated from soil and emended description of the genera Paraconexibacter (Chun et al., 2020) and Baekduia (An et al., 2020).</title>
        <authorList>
            <person name="Vieira S."/>
            <person name="Huber K.J."/>
            <person name="Geppert A."/>
            <person name="Wolf J."/>
            <person name="Neumann-Schaal M."/>
            <person name="Muesken M."/>
            <person name="Overmann J."/>
        </authorList>
    </citation>
    <scope>NUCLEOTIDE SEQUENCE</scope>
    <source>
        <strain evidence="2">AEG42_29</strain>
    </source>
</reference>
<feature type="compositionally biased region" description="Low complexity" evidence="1">
    <location>
        <begin position="46"/>
        <end position="56"/>
    </location>
</feature>
<sequence length="67" mass="7065">MNLKRLTDQAKKVVDKRGGNESVKQDLGELKDIAKGKGSFKDKAKAAGAAIKEPGAPNKQPPRPPAA</sequence>
<proteinExistence type="predicted"/>